<dbReference type="InterPro" id="IPR038670">
    <property type="entry name" value="HslJ-like_sf"/>
</dbReference>
<feature type="domain" description="DUF306" evidence="2">
    <location>
        <begin position="245"/>
        <end position="361"/>
    </location>
</feature>
<protein>
    <submittedName>
        <fullName evidence="4">META domain-containing protein</fullName>
    </submittedName>
</protein>
<accession>A0ABV7H3Q5</accession>
<keyword evidence="1" id="KW-0732">Signal</keyword>
<sequence length="365" mass="38687">MHRFLIVLLALCATACGSLPAQTAAPDRAVVVTVDVTASYRERIALPPGAVLEVTAADVARADAAARPVASVRVAAGAGGLMQAQLKLPSAALQPPARVSVRARVLAAEVLLFTSDTAAFVAPEPAQQKIELLLRRVSAAGGAPAASAEPRTQRYWGRYSLMADTGTFIDCASGQRLWVVQEEANAALEAAAIRARKQPGDAVLATVDGRITQRPYMEGPVRPALIVSSVVDVAAEAQCPAQLTAPLINTYWELTELGGQPPALPPHGRRPHFMLQPEPQGAPGVAGITGHSGCNRMTGAYKLRGSELSFERMAGTLMACAGADDLERSFLRMLNAVRTWRTNGQELELRDEGGKVIARFQSRLM</sequence>
<proteinExistence type="predicted"/>
<organism evidence="4 5">
    <name type="scientific">Piscinibacterium candidicorallinum</name>
    <dbReference type="NCBI Taxonomy" id="1793872"/>
    <lineage>
        <taxon>Bacteria</taxon>
        <taxon>Pseudomonadati</taxon>
        <taxon>Pseudomonadota</taxon>
        <taxon>Betaproteobacteria</taxon>
        <taxon>Burkholderiales</taxon>
        <taxon>Piscinibacterium</taxon>
    </lineage>
</organism>
<dbReference type="Pfam" id="PF09619">
    <property type="entry name" value="YscW"/>
    <property type="match status" value="1"/>
</dbReference>
<reference evidence="5" key="1">
    <citation type="journal article" date="2019" name="Int. J. Syst. Evol. Microbiol.">
        <title>The Global Catalogue of Microorganisms (GCM) 10K type strain sequencing project: providing services to taxonomists for standard genome sequencing and annotation.</title>
        <authorList>
            <consortium name="The Broad Institute Genomics Platform"/>
            <consortium name="The Broad Institute Genome Sequencing Center for Infectious Disease"/>
            <person name="Wu L."/>
            <person name="Ma J."/>
        </authorList>
    </citation>
    <scope>NUCLEOTIDE SEQUENCE [LARGE SCALE GENOMIC DNA]</scope>
    <source>
        <strain evidence="5">KCTC 52168</strain>
    </source>
</reference>
<gene>
    <name evidence="4" type="ORF">ACFOEN_13085</name>
</gene>
<keyword evidence="5" id="KW-1185">Reference proteome</keyword>
<dbReference type="Pfam" id="PF17185">
    <property type="entry name" value="NlpE_C"/>
    <property type="match status" value="1"/>
</dbReference>
<dbReference type="PANTHER" id="PTHR35535:SF1">
    <property type="entry name" value="HEAT SHOCK PROTEIN HSLJ"/>
    <property type="match status" value="1"/>
</dbReference>
<feature type="signal peptide" evidence="1">
    <location>
        <begin position="1"/>
        <end position="23"/>
    </location>
</feature>
<name>A0ABV7H3Q5_9BURK</name>
<evidence type="ECO:0000313" key="4">
    <source>
        <dbReference type="EMBL" id="MFC3148559.1"/>
    </source>
</evidence>
<dbReference type="EMBL" id="JBHRTI010000007">
    <property type="protein sequence ID" value="MFC3148559.1"/>
    <property type="molecule type" value="Genomic_DNA"/>
</dbReference>
<evidence type="ECO:0000259" key="2">
    <source>
        <dbReference type="Pfam" id="PF03724"/>
    </source>
</evidence>
<comment type="caution">
    <text evidence="4">The sequence shown here is derived from an EMBL/GenBank/DDBJ whole genome shotgun (WGS) entry which is preliminary data.</text>
</comment>
<dbReference type="Gene3D" id="2.40.50.540">
    <property type="match status" value="1"/>
</dbReference>
<dbReference type="InterPro" id="IPR033450">
    <property type="entry name" value="NlpE_C"/>
</dbReference>
<dbReference type="PANTHER" id="PTHR35535">
    <property type="entry name" value="HEAT SHOCK PROTEIN HSLJ"/>
    <property type="match status" value="1"/>
</dbReference>
<dbReference type="Gene3D" id="2.40.128.270">
    <property type="match status" value="1"/>
</dbReference>
<evidence type="ECO:0000256" key="1">
    <source>
        <dbReference type="SAM" id="SignalP"/>
    </source>
</evidence>
<dbReference type="RefSeq" id="WP_377304631.1">
    <property type="nucleotide sequence ID" value="NZ_CP180191.1"/>
</dbReference>
<dbReference type="Proteomes" id="UP001595556">
    <property type="component" value="Unassembled WGS sequence"/>
</dbReference>
<dbReference type="InterPro" id="IPR039366">
    <property type="entry name" value="Pilotin"/>
</dbReference>
<dbReference type="InterPro" id="IPR005184">
    <property type="entry name" value="DUF306_Meta_HslJ"/>
</dbReference>
<dbReference type="InterPro" id="IPR038139">
    <property type="entry name" value="NlpE_C_sf"/>
</dbReference>
<evidence type="ECO:0000313" key="5">
    <source>
        <dbReference type="Proteomes" id="UP001595556"/>
    </source>
</evidence>
<evidence type="ECO:0000259" key="3">
    <source>
        <dbReference type="Pfam" id="PF17185"/>
    </source>
</evidence>
<dbReference type="InterPro" id="IPR053147">
    <property type="entry name" value="Hsp_HslJ-like"/>
</dbReference>
<feature type="chain" id="PRO_5046123463" evidence="1">
    <location>
        <begin position="24"/>
        <end position="365"/>
    </location>
</feature>
<dbReference type="Pfam" id="PF03724">
    <property type="entry name" value="META"/>
    <property type="match status" value="1"/>
</dbReference>
<feature type="domain" description="NlpE C-terminal OB" evidence="3">
    <location>
        <begin position="152"/>
        <end position="239"/>
    </location>
</feature>